<keyword evidence="4 8" id="KW-0812">Transmembrane</keyword>
<feature type="transmembrane region" description="Helical" evidence="8">
    <location>
        <begin position="326"/>
        <end position="347"/>
    </location>
</feature>
<name>A0A1C6RSU1_9ACTN</name>
<dbReference type="PANTHER" id="PTHR30354:SF22">
    <property type="entry name" value="HIGH-AFFINITY GLUCONATE TRANSPORTER"/>
    <property type="match status" value="1"/>
</dbReference>
<dbReference type="OrthoDB" id="4325159at2"/>
<dbReference type="AlphaFoldDB" id="A0A1C6RSU1"/>
<protein>
    <submittedName>
        <fullName evidence="9">Gluconate:H+ symporter, GntP family</fullName>
    </submittedName>
</protein>
<feature type="transmembrane region" description="Helical" evidence="8">
    <location>
        <begin position="73"/>
        <end position="94"/>
    </location>
</feature>
<proteinExistence type="inferred from homology"/>
<feature type="transmembrane region" description="Helical" evidence="8">
    <location>
        <begin position="192"/>
        <end position="211"/>
    </location>
</feature>
<gene>
    <name evidence="9" type="ORF">GA0070624_1927</name>
</gene>
<keyword evidence="3" id="KW-1003">Cell membrane</keyword>
<evidence type="ECO:0000256" key="2">
    <source>
        <dbReference type="ARBA" id="ARBA00022448"/>
    </source>
</evidence>
<dbReference type="EMBL" id="FMHV01000002">
    <property type="protein sequence ID" value="SCL20145.1"/>
    <property type="molecule type" value="Genomic_DNA"/>
</dbReference>
<feature type="transmembrane region" description="Helical" evidence="8">
    <location>
        <begin position="20"/>
        <end position="37"/>
    </location>
</feature>
<feature type="transmembrane region" description="Helical" evidence="8">
    <location>
        <begin position="114"/>
        <end position="147"/>
    </location>
</feature>
<feature type="transmembrane region" description="Helical" evidence="8">
    <location>
        <begin position="445"/>
        <end position="462"/>
    </location>
</feature>
<dbReference type="PANTHER" id="PTHR30354">
    <property type="entry name" value="GNT FAMILY GLUCONATE TRANSPORTER"/>
    <property type="match status" value="1"/>
</dbReference>
<evidence type="ECO:0000313" key="10">
    <source>
        <dbReference type="Proteomes" id="UP000199413"/>
    </source>
</evidence>
<dbReference type="STRING" id="568872.GA0070624_1927"/>
<comment type="similarity">
    <text evidence="7">Belongs to the GntP permease family.</text>
</comment>
<sequence length="507" mass="50913">MVTLLAAPAAPLTNAGDAQLITAAVLGIAAVVLFIAWAKVHPFLSLILGAAVLGVVAAVPVDKIVTSFSSGVGSTVGGVGLLIALGAMIGGLLAESGGADSLVERVVARVGGSALPWAMAGVAALIGLPLFFEVGVVLLVPIVLLVSRRVDVPLMKIGIPALAGLSVLHGLVPPHPGPLVAIDALGANLGQTLALGLLVAIPTVIVSGPIFGNFIARYVPAVAPEALLPTRRPLLVAGGRGPAATGRGPADADGDLVAEDDLVNPGTGRPGEPIDERATAEVRARRAPALWAAVTTVLLPVVLMLLRAIGELTLDKGTAGRKALDIIGTPIIALLAGVIFAMIFLGYQTGFSRTQVSGFLGGSLPPIAGILLIVAAGGGFKQVLVDAGVGNLVAEYAKDANLSPLLLGFLVAVGIRVATGSATVATITAAGIVAPLAATLPGPEVALLVLAIGCGSLFFSHVNDAGFWLVKEYFGLTVGQTIKSWSVMETVISVVGFAGVLILDLFL</sequence>
<dbReference type="RefSeq" id="WP_091339111.1">
    <property type="nucleotide sequence ID" value="NZ_FMHV01000002.1"/>
</dbReference>
<feature type="transmembrane region" description="Helical" evidence="8">
    <location>
        <begin position="287"/>
        <end position="306"/>
    </location>
</feature>
<feature type="transmembrane region" description="Helical" evidence="8">
    <location>
        <begin position="43"/>
        <end position="61"/>
    </location>
</feature>
<comment type="subcellular location">
    <subcellularLocation>
        <location evidence="1">Cell membrane</location>
        <topology evidence="1">Multi-pass membrane protein</topology>
    </subcellularLocation>
</comment>
<evidence type="ECO:0000313" key="9">
    <source>
        <dbReference type="EMBL" id="SCL20145.1"/>
    </source>
</evidence>
<feature type="transmembrane region" description="Helical" evidence="8">
    <location>
        <begin position="359"/>
        <end position="380"/>
    </location>
</feature>
<evidence type="ECO:0000256" key="6">
    <source>
        <dbReference type="ARBA" id="ARBA00023136"/>
    </source>
</evidence>
<dbReference type="Proteomes" id="UP000199413">
    <property type="component" value="Unassembled WGS sequence"/>
</dbReference>
<evidence type="ECO:0000256" key="5">
    <source>
        <dbReference type="ARBA" id="ARBA00022989"/>
    </source>
</evidence>
<dbReference type="GO" id="GO:0015128">
    <property type="term" value="F:gluconate transmembrane transporter activity"/>
    <property type="evidence" value="ECO:0007669"/>
    <property type="project" value="InterPro"/>
</dbReference>
<evidence type="ECO:0000256" key="4">
    <source>
        <dbReference type="ARBA" id="ARBA00022692"/>
    </source>
</evidence>
<dbReference type="InterPro" id="IPR003474">
    <property type="entry name" value="Glcn_transporter"/>
</dbReference>
<evidence type="ECO:0000256" key="7">
    <source>
        <dbReference type="ARBA" id="ARBA00049663"/>
    </source>
</evidence>
<keyword evidence="10" id="KW-1185">Reference proteome</keyword>
<feature type="transmembrane region" description="Helical" evidence="8">
    <location>
        <begin position="154"/>
        <end position="172"/>
    </location>
</feature>
<reference evidence="10" key="1">
    <citation type="submission" date="2016-06" db="EMBL/GenBank/DDBJ databases">
        <authorList>
            <person name="Varghese N."/>
            <person name="Submissions Spin"/>
        </authorList>
    </citation>
    <scope>NUCLEOTIDE SEQUENCE [LARGE SCALE GENOMIC DNA]</scope>
    <source>
        <strain evidence="10">DSM 45431</strain>
    </source>
</reference>
<evidence type="ECO:0000256" key="8">
    <source>
        <dbReference type="SAM" id="Phobius"/>
    </source>
</evidence>
<organism evidence="9 10">
    <name type="scientific">Micromonospora rhizosphaerae</name>
    <dbReference type="NCBI Taxonomy" id="568872"/>
    <lineage>
        <taxon>Bacteria</taxon>
        <taxon>Bacillati</taxon>
        <taxon>Actinomycetota</taxon>
        <taxon>Actinomycetes</taxon>
        <taxon>Micromonosporales</taxon>
        <taxon>Micromonosporaceae</taxon>
        <taxon>Micromonospora</taxon>
    </lineage>
</organism>
<keyword evidence="6 8" id="KW-0472">Membrane</keyword>
<evidence type="ECO:0000256" key="1">
    <source>
        <dbReference type="ARBA" id="ARBA00004651"/>
    </source>
</evidence>
<dbReference type="GO" id="GO:0005886">
    <property type="term" value="C:plasma membrane"/>
    <property type="evidence" value="ECO:0007669"/>
    <property type="project" value="UniProtKB-SubCell"/>
</dbReference>
<feature type="transmembrane region" description="Helical" evidence="8">
    <location>
        <begin position="482"/>
        <end position="506"/>
    </location>
</feature>
<feature type="transmembrane region" description="Helical" evidence="8">
    <location>
        <begin position="405"/>
        <end position="433"/>
    </location>
</feature>
<evidence type="ECO:0000256" key="3">
    <source>
        <dbReference type="ARBA" id="ARBA00022475"/>
    </source>
</evidence>
<keyword evidence="2" id="KW-0813">Transport</keyword>
<dbReference type="Pfam" id="PF02447">
    <property type="entry name" value="GntP_permease"/>
    <property type="match status" value="2"/>
</dbReference>
<accession>A0A1C6RSU1</accession>
<keyword evidence="5 8" id="KW-1133">Transmembrane helix</keyword>